<dbReference type="EMBL" id="PCRN01000070">
    <property type="protein sequence ID" value="PIP22170.1"/>
    <property type="molecule type" value="Genomic_DNA"/>
</dbReference>
<dbReference type="GO" id="GO:0008233">
    <property type="term" value="F:peptidase activity"/>
    <property type="evidence" value="ECO:0007669"/>
    <property type="project" value="InterPro"/>
</dbReference>
<organism evidence="2 3">
    <name type="scientific">Candidatus Nealsonbacteria bacterium CG23_combo_of_CG06-09_8_20_14_all_39_25</name>
    <dbReference type="NCBI Taxonomy" id="1974723"/>
    <lineage>
        <taxon>Bacteria</taxon>
        <taxon>Candidatus Nealsoniibacteriota</taxon>
    </lineage>
</organism>
<sequence>MRLKPFRQTPGLCGPASLKIIFDYYGVSVSETKIAKAAGATRGKGCSIKGLIKAAKYFGFKTYLKKKSSLDNLKYFVKKKVPVIVDWFFEDDGHYSVVADIDKNNITLIDPSLKRGIRKFSNEKFLRIWFDFPGKYIKDSKEVILRLVLVVVPKSFKY</sequence>
<accession>A0A2G9YSE6</accession>
<dbReference type="PROSITE" id="PS50990">
    <property type="entry name" value="PEPTIDASE_C39"/>
    <property type="match status" value="1"/>
</dbReference>
<evidence type="ECO:0000313" key="2">
    <source>
        <dbReference type="EMBL" id="PIP22170.1"/>
    </source>
</evidence>
<proteinExistence type="predicted"/>
<comment type="caution">
    <text evidence="2">The sequence shown here is derived from an EMBL/GenBank/DDBJ whole genome shotgun (WGS) entry which is preliminary data.</text>
</comment>
<dbReference type="Proteomes" id="UP000229054">
    <property type="component" value="Unassembled WGS sequence"/>
</dbReference>
<evidence type="ECO:0000259" key="1">
    <source>
        <dbReference type="PROSITE" id="PS50990"/>
    </source>
</evidence>
<name>A0A2G9YSE6_9BACT</name>
<dbReference type="InterPro" id="IPR005074">
    <property type="entry name" value="Peptidase_C39"/>
</dbReference>
<evidence type="ECO:0000313" key="3">
    <source>
        <dbReference type="Proteomes" id="UP000229054"/>
    </source>
</evidence>
<protein>
    <recommendedName>
        <fullName evidence="1">Peptidase C39 domain-containing protein</fullName>
    </recommendedName>
</protein>
<dbReference type="GO" id="GO:0016020">
    <property type="term" value="C:membrane"/>
    <property type="evidence" value="ECO:0007669"/>
    <property type="project" value="InterPro"/>
</dbReference>
<dbReference type="GO" id="GO:0006508">
    <property type="term" value="P:proteolysis"/>
    <property type="evidence" value="ECO:0007669"/>
    <property type="project" value="InterPro"/>
</dbReference>
<dbReference type="AlphaFoldDB" id="A0A2G9YSE6"/>
<dbReference type="GO" id="GO:0005524">
    <property type="term" value="F:ATP binding"/>
    <property type="evidence" value="ECO:0007669"/>
    <property type="project" value="InterPro"/>
</dbReference>
<feature type="domain" description="Peptidase C39" evidence="1">
    <location>
        <begin position="7"/>
        <end position="136"/>
    </location>
</feature>
<gene>
    <name evidence="2" type="ORF">COX38_02105</name>
</gene>
<dbReference type="Pfam" id="PF03412">
    <property type="entry name" value="Peptidase_C39"/>
    <property type="match status" value="1"/>
</dbReference>
<reference evidence="2 3" key="1">
    <citation type="submission" date="2017-09" db="EMBL/GenBank/DDBJ databases">
        <title>Depth-based differentiation of microbial function through sediment-hosted aquifers and enrichment of novel symbionts in the deep terrestrial subsurface.</title>
        <authorList>
            <person name="Probst A.J."/>
            <person name="Ladd B."/>
            <person name="Jarett J.K."/>
            <person name="Geller-Mcgrath D.E."/>
            <person name="Sieber C.M."/>
            <person name="Emerson J.B."/>
            <person name="Anantharaman K."/>
            <person name="Thomas B.C."/>
            <person name="Malmstrom R."/>
            <person name="Stieglmeier M."/>
            <person name="Klingl A."/>
            <person name="Woyke T."/>
            <person name="Ryan C.M."/>
            <person name="Banfield J.F."/>
        </authorList>
    </citation>
    <scope>NUCLEOTIDE SEQUENCE [LARGE SCALE GENOMIC DNA]</scope>
    <source>
        <strain evidence="2">CG23_combo_of_CG06-09_8_20_14_all_39_25</strain>
    </source>
</reference>
<dbReference type="Gene3D" id="3.90.70.10">
    <property type="entry name" value="Cysteine proteinases"/>
    <property type="match status" value="1"/>
</dbReference>